<dbReference type="PRINTS" id="PR01727">
    <property type="entry name" value="DNABINDINGHU"/>
</dbReference>
<dbReference type="SUPFAM" id="SSF47729">
    <property type="entry name" value="IHF-like DNA-binding proteins"/>
    <property type="match status" value="1"/>
</dbReference>
<dbReference type="Pfam" id="PF00216">
    <property type="entry name" value="Bac_DNA_binding"/>
    <property type="match status" value="1"/>
</dbReference>
<dbReference type="PANTHER" id="PTHR33175:SF3">
    <property type="entry name" value="DNA-BINDING PROTEIN HU-BETA"/>
    <property type="match status" value="1"/>
</dbReference>
<dbReference type="GO" id="GO:0030527">
    <property type="term" value="F:structural constituent of chromatin"/>
    <property type="evidence" value="ECO:0007669"/>
    <property type="project" value="InterPro"/>
</dbReference>
<gene>
    <name evidence="2" type="ORF">MNBD_NITROSPINAE05-264</name>
</gene>
<dbReference type="InterPro" id="IPR010992">
    <property type="entry name" value="IHF-like_DNA-bd_dom_sf"/>
</dbReference>
<sequence length="121" mass="13985">MTRSDLTTKLSLRMNVSKKEADKYLTAFLDTIMFNLEKEGRVVVQGFGSFRINEHKARVAKKPITGEPLYLPLRKKPVFHPGKELRELINRDFEDNGLQPNRVKEERQTFNSVHGVSQTVK</sequence>
<dbReference type="EMBL" id="UOGG01000006">
    <property type="protein sequence ID" value="VAX26607.1"/>
    <property type="molecule type" value="Genomic_DNA"/>
</dbReference>
<dbReference type="SMART" id="SM00411">
    <property type="entry name" value="BHL"/>
    <property type="match status" value="1"/>
</dbReference>
<name>A0A3B1DD69_9ZZZZ</name>
<accession>A0A3B1DD69</accession>
<dbReference type="AlphaFoldDB" id="A0A3B1DD69"/>
<dbReference type="Gene3D" id="4.10.520.10">
    <property type="entry name" value="IHF-like DNA-binding proteins"/>
    <property type="match status" value="1"/>
</dbReference>
<dbReference type="CDD" id="cd13831">
    <property type="entry name" value="HU"/>
    <property type="match status" value="1"/>
</dbReference>
<protein>
    <submittedName>
        <fullName evidence="2">Uncharacterized protein</fullName>
    </submittedName>
</protein>
<dbReference type="InterPro" id="IPR000119">
    <property type="entry name" value="Hist_DNA-bd"/>
</dbReference>
<evidence type="ECO:0000313" key="2">
    <source>
        <dbReference type="EMBL" id="VAX26607.1"/>
    </source>
</evidence>
<dbReference type="GO" id="GO:0003677">
    <property type="term" value="F:DNA binding"/>
    <property type="evidence" value="ECO:0007669"/>
    <property type="project" value="UniProtKB-KW"/>
</dbReference>
<reference evidence="2" key="1">
    <citation type="submission" date="2018-06" db="EMBL/GenBank/DDBJ databases">
        <authorList>
            <person name="Zhirakovskaya E."/>
        </authorList>
    </citation>
    <scope>NUCLEOTIDE SEQUENCE</scope>
</reference>
<evidence type="ECO:0000256" key="1">
    <source>
        <dbReference type="ARBA" id="ARBA00023125"/>
    </source>
</evidence>
<keyword evidence="1" id="KW-0238">DNA-binding</keyword>
<organism evidence="2">
    <name type="scientific">hydrothermal vent metagenome</name>
    <dbReference type="NCBI Taxonomy" id="652676"/>
    <lineage>
        <taxon>unclassified sequences</taxon>
        <taxon>metagenomes</taxon>
        <taxon>ecological metagenomes</taxon>
    </lineage>
</organism>
<proteinExistence type="predicted"/>
<dbReference type="GO" id="GO:0005829">
    <property type="term" value="C:cytosol"/>
    <property type="evidence" value="ECO:0007669"/>
    <property type="project" value="TreeGrafter"/>
</dbReference>
<dbReference type="PANTHER" id="PTHR33175">
    <property type="entry name" value="DNA-BINDING PROTEIN HU"/>
    <property type="match status" value="1"/>
</dbReference>